<dbReference type="VEuPathDB" id="VectorBase:CPIJ010157"/>
<reference evidence="1" key="1">
    <citation type="submission" date="2007-03" db="EMBL/GenBank/DDBJ databases">
        <title>Annotation of Culex pipiens quinquefasciatus.</title>
        <authorList>
            <consortium name="The Broad Institute Genome Sequencing Platform"/>
            <person name="Atkinson P.W."/>
            <person name="Hemingway J."/>
            <person name="Christensen B.M."/>
            <person name="Higgs S."/>
            <person name="Kodira C."/>
            <person name="Hannick L."/>
            <person name="Megy K."/>
            <person name="O'Leary S."/>
            <person name="Pearson M."/>
            <person name="Haas B.J."/>
            <person name="Mauceli E."/>
            <person name="Wortman J.R."/>
            <person name="Lee N.H."/>
            <person name="Guigo R."/>
            <person name="Stanke M."/>
            <person name="Alvarado L."/>
            <person name="Amedeo P."/>
            <person name="Antoine C.H."/>
            <person name="Arensburger P."/>
            <person name="Bidwell S.L."/>
            <person name="Crawford M."/>
            <person name="Camaro F."/>
            <person name="Devon K."/>
            <person name="Engels R."/>
            <person name="Hammond M."/>
            <person name="Howarth C."/>
            <person name="Koehrsen M."/>
            <person name="Lawson D."/>
            <person name="Montgomery P."/>
            <person name="Nene V."/>
            <person name="Nusbaum C."/>
            <person name="Puiu D."/>
            <person name="Romero-Severson J."/>
            <person name="Severson D.W."/>
            <person name="Shumway M."/>
            <person name="Sisk P."/>
            <person name="Stolte C."/>
            <person name="Zeng Q."/>
            <person name="Eisenstadt E."/>
            <person name="Fraser-Liggett C."/>
            <person name="Strausberg R."/>
            <person name="Galagan J."/>
            <person name="Birren B."/>
            <person name="Collins F.H."/>
        </authorList>
    </citation>
    <scope>NUCLEOTIDE SEQUENCE [LARGE SCALE GENOMIC DNA]</scope>
    <source>
        <strain evidence="1">JHB</strain>
    </source>
</reference>
<dbReference type="PANTHER" id="PTHR21112:SF0">
    <property type="entry name" value="CHEMOSENSORY PROTEIN A 29A-RELATED"/>
    <property type="match status" value="1"/>
</dbReference>
<dbReference type="InParanoid" id="B0WTI1"/>
<proteinExistence type="predicted"/>
<dbReference type="VEuPathDB" id="VectorBase:CQUJHB004698"/>
<dbReference type="KEGG" id="cqu:CpipJ_CPIJ010157"/>
<evidence type="ECO:0000313" key="3">
    <source>
        <dbReference type="Proteomes" id="UP000002320"/>
    </source>
</evidence>
<dbReference type="EnsemblMetazoa" id="CPIJ010157-RA">
    <property type="protein sequence ID" value="CPIJ010157-PA"/>
    <property type="gene ID" value="CPIJ010157"/>
</dbReference>
<dbReference type="eggNOG" id="ENOG502RM63">
    <property type="taxonomic scope" value="Eukaryota"/>
</dbReference>
<evidence type="ECO:0000313" key="1">
    <source>
        <dbReference type="EMBL" id="EDS34422.1"/>
    </source>
</evidence>
<name>B0WTI1_CULQU</name>
<keyword evidence="3" id="KW-1185">Reference proteome</keyword>
<dbReference type="AlphaFoldDB" id="B0WTI1"/>
<reference evidence="2" key="2">
    <citation type="submission" date="2020-05" db="UniProtKB">
        <authorList>
            <consortium name="EnsemblMetazoa"/>
        </authorList>
    </citation>
    <scope>IDENTIFICATION</scope>
    <source>
        <strain evidence="2">JHB</strain>
    </source>
</reference>
<dbReference type="OrthoDB" id="7755558at2759"/>
<dbReference type="EMBL" id="DS232086">
    <property type="protein sequence ID" value="EDS34422.1"/>
    <property type="molecule type" value="Genomic_DNA"/>
</dbReference>
<dbReference type="Proteomes" id="UP000002320">
    <property type="component" value="Unassembled WGS sequence"/>
</dbReference>
<dbReference type="PANTHER" id="PTHR21112">
    <property type="entry name" value="CHEMOSENSORY PROTEIN A 29A-RELATED"/>
    <property type="match status" value="1"/>
</dbReference>
<protein>
    <submittedName>
        <fullName evidence="1 2">Uncharacterized protein</fullName>
    </submittedName>
</protein>
<dbReference type="HOGENOM" id="CLU_115081_0_0_1"/>
<sequence>MFEQFRQCSSNGVIDCNLRVRKINRTMAALYGNATVRMDLGKNFKTWFDAYHSPLGNNQFNLYPMRVPPMGVCDYLERFWGDYYPYMVGYAPNLVKPGECPLSVRVVQFNDMILDPRMLPPYNPKGLWKLVWHANATGMDKYFLVELTFKVYPDGHI</sequence>
<accession>B0WTI1</accession>
<organism>
    <name type="scientific">Culex quinquefasciatus</name>
    <name type="common">Southern house mosquito</name>
    <name type="synonym">Culex pungens</name>
    <dbReference type="NCBI Taxonomy" id="7176"/>
    <lineage>
        <taxon>Eukaryota</taxon>
        <taxon>Metazoa</taxon>
        <taxon>Ecdysozoa</taxon>
        <taxon>Arthropoda</taxon>
        <taxon>Hexapoda</taxon>
        <taxon>Insecta</taxon>
        <taxon>Pterygota</taxon>
        <taxon>Neoptera</taxon>
        <taxon>Endopterygota</taxon>
        <taxon>Diptera</taxon>
        <taxon>Nematocera</taxon>
        <taxon>Culicoidea</taxon>
        <taxon>Culicidae</taxon>
        <taxon>Culicinae</taxon>
        <taxon>Culicini</taxon>
        <taxon>Culex</taxon>
        <taxon>Culex</taxon>
    </lineage>
</organism>
<evidence type="ECO:0000313" key="2">
    <source>
        <dbReference type="EnsemblMetazoa" id="CPIJ010157-PA"/>
    </source>
</evidence>
<gene>
    <name evidence="2" type="primary">6042965</name>
    <name evidence="1" type="ORF">CpipJ_CPIJ010157</name>
</gene>